<gene>
    <name evidence="2" type="ORF">LTRI10_LOCUS49756</name>
</gene>
<reference evidence="2 3" key="1">
    <citation type="submission" date="2024-04" db="EMBL/GenBank/DDBJ databases">
        <authorList>
            <person name="Fracassetti M."/>
        </authorList>
    </citation>
    <scope>NUCLEOTIDE SEQUENCE [LARGE SCALE GENOMIC DNA]</scope>
</reference>
<feature type="region of interest" description="Disordered" evidence="1">
    <location>
        <begin position="1"/>
        <end position="26"/>
    </location>
</feature>
<accession>A0AAV2GHX1</accession>
<dbReference type="EMBL" id="OZ034822">
    <property type="protein sequence ID" value="CAL1410325.1"/>
    <property type="molecule type" value="Genomic_DNA"/>
</dbReference>
<evidence type="ECO:0000256" key="1">
    <source>
        <dbReference type="SAM" id="MobiDB-lite"/>
    </source>
</evidence>
<sequence length="71" mass="7990">MGRKERENRELEQFEGGRTQGFGCDGSKLDTESEVEFRIGEGFVVQGFCWVLRSSSEEGTSEAGKGRRKLK</sequence>
<dbReference type="Proteomes" id="UP001497516">
    <property type="component" value="Chromosome 9"/>
</dbReference>
<evidence type="ECO:0000313" key="3">
    <source>
        <dbReference type="Proteomes" id="UP001497516"/>
    </source>
</evidence>
<protein>
    <submittedName>
        <fullName evidence="2">Uncharacterized protein</fullName>
    </submittedName>
</protein>
<proteinExistence type="predicted"/>
<organism evidence="2 3">
    <name type="scientific">Linum trigynum</name>
    <dbReference type="NCBI Taxonomy" id="586398"/>
    <lineage>
        <taxon>Eukaryota</taxon>
        <taxon>Viridiplantae</taxon>
        <taxon>Streptophyta</taxon>
        <taxon>Embryophyta</taxon>
        <taxon>Tracheophyta</taxon>
        <taxon>Spermatophyta</taxon>
        <taxon>Magnoliopsida</taxon>
        <taxon>eudicotyledons</taxon>
        <taxon>Gunneridae</taxon>
        <taxon>Pentapetalae</taxon>
        <taxon>rosids</taxon>
        <taxon>fabids</taxon>
        <taxon>Malpighiales</taxon>
        <taxon>Linaceae</taxon>
        <taxon>Linum</taxon>
    </lineage>
</organism>
<keyword evidence="3" id="KW-1185">Reference proteome</keyword>
<name>A0AAV2GHX1_9ROSI</name>
<feature type="compositionally biased region" description="Basic and acidic residues" evidence="1">
    <location>
        <begin position="1"/>
        <end position="12"/>
    </location>
</feature>
<dbReference type="AlphaFoldDB" id="A0AAV2GHX1"/>
<evidence type="ECO:0000313" key="2">
    <source>
        <dbReference type="EMBL" id="CAL1410325.1"/>
    </source>
</evidence>